<dbReference type="OrthoDB" id="941624at2759"/>
<dbReference type="Proteomes" id="UP000437017">
    <property type="component" value="Unassembled WGS sequence"/>
</dbReference>
<evidence type="ECO:0000256" key="4">
    <source>
        <dbReference type="ARBA" id="ARBA00022824"/>
    </source>
</evidence>
<dbReference type="GO" id="GO:0006888">
    <property type="term" value="P:endoplasmic reticulum to Golgi vesicle-mediated transport"/>
    <property type="evidence" value="ECO:0007669"/>
    <property type="project" value="TreeGrafter"/>
</dbReference>
<dbReference type="SUPFAM" id="SSF111126">
    <property type="entry name" value="Ligand-binding domain in the NO signalling and Golgi transport"/>
    <property type="match status" value="1"/>
</dbReference>
<dbReference type="FunFam" id="3.30.1380.20:FF:000004">
    <property type="entry name" value="Trafficking protein particle complex subunit 6B"/>
    <property type="match status" value="1"/>
</dbReference>
<evidence type="ECO:0000256" key="7">
    <source>
        <dbReference type="ARBA" id="ARBA00057720"/>
    </source>
</evidence>
<evidence type="ECO:0000256" key="1">
    <source>
        <dbReference type="ARBA" id="ARBA00004222"/>
    </source>
</evidence>
<organism evidence="11 12">
    <name type="scientific">Balaenoptera physalus</name>
    <name type="common">Fin whale</name>
    <name type="synonym">Balaena physalus</name>
    <dbReference type="NCBI Taxonomy" id="9770"/>
    <lineage>
        <taxon>Eukaryota</taxon>
        <taxon>Metazoa</taxon>
        <taxon>Chordata</taxon>
        <taxon>Craniata</taxon>
        <taxon>Vertebrata</taxon>
        <taxon>Euteleostomi</taxon>
        <taxon>Mammalia</taxon>
        <taxon>Eutheria</taxon>
        <taxon>Laurasiatheria</taxon>
        <taxon>Artiodactyla</taxon>
        <taxon>Whippomorpha</taxon>
        <taxon>Cetacea</taxon>
        <taxon>Mysticeti</taxon>
        <taxon>Balaenopteridae</taxon>
        <taxon>Balaenoptera</taxon>
    </lineage>
</organism>
<evidence type="ECO:0000256" key="5">
    <source>
        <dbReference type="ARBA" id="ARBA00022902"/>
    </source>
</evidence>
<dbReference type="InterPro" id="IPR007194">
    <property type="entry name" value="TRAPP_component"/>
</dbReference>
<dbReference type="GO" id="GO:0005801">
    <property type="term" value="C:cis-Golgi network"/>
    <property type="evidence" value="ECO:0007669"/>
    <property type="project" value="TreeGrafter"/>
</dbReference>
<accession>A0A643C6D7</accession>
<dbReference type="InterPro" id="IPR037992">
    <property type="entry name" value="TRAPPC6/Trs33"/>
</dbReference>
<feature type="region of interest" description="Disordered" evidence="10">
    <location>
        <begin position="1"/>
        <end position="25"/>
    </location>
</feature>
<evidence type="ECO:0000313" key="12">
    <source>
        <dbReference type="Proteomes" id="UP000437017"/>
    </source>
</evidence>
<dbReference type="CDD" id="cd14944">
    <property type="entry name" value="TRAPPC6A_Trs33"/>
    <property type="match status" value="1"/>
</dbReference>
<sequence length="221" mass="24495">QPEGGEAADLCDSGPMKSPPDGRFPPRLAAAQSRGGFESPWVLGEEMADEALFLLLHNEMVSGVYKSAEQGEVENGRCITKLENMGFRVGQGLIERFTKDTARFKDELDIMKFICKDFWTAVFKKQIDNLRTNHQGIYVLQDNKFRLLTQMSAGKQYLEHASKYLAFTCGLIRGGLSNLGIKSIVTAEVSSMPAFFPKGIGVDDWISHTNIHGTISSQWVG</sequence>
<dbReference type="AlphaFoldDB" id="A0A643C6D7"/>
<comment type="similarity">
    <text evidence="3">Belongs to the TRAPP small subunits family. BET3 subfamily.</text>
</comment>
<evidence type="ECO:0000256" key="10">
    <source>
        <dbReference type="SAM" id="MobiDB-lite"/>
    </source>
</evidence>
<dbReference type="GO" id="GO:0005783">
    <property type="term" value="C:endoplasmic reticulum"/>
    <property type="evidence" value="ECO:0007669"/>
    <property type="project" value="UniProtKB-SubCell"/>
</dbReference>
<dbReference type="GO" id="GO:0030008">
    <property type="term" value="C:TRAPP complex"/>
    <property type="evidence" value="ECO:0007669"/>
    <property type="project" value="TreeGrafter"/>
</dbReference>
<dbReference type="PANTHER" id="PTHR12817:SF3">
    <property type="entry name" value="TRAFFICKING PROTEIN PARTICLE COMPLEX SUBUNIT 6B"/>
    <property type="match status" value="1"/>
</dbReference>
<keyword evidence="5" id="KW-0524">Neurogenesis</keyword>
<comment type="caution">
    <text evidence="11">The sequence shown here is derived from an EMBL/GenBank/DDBJ whole genome shotgun (WGS) entry which is preliminary data.</text>
</comment>
<dbReference type="Pfam" id="PF04051">
    <property type="entry name" value="TRAPP"/>
    <property type="match status" value="1"/>
</dbReference>
<dbReference type="GO" id="GO:0005802">
    <property type="term" value="C:trans-Golgi network"/>
    <property type="evidence" value="ECO:0007669"/>
    <property type="project" value="TreeGrafter"/>
</dbReference>
<keyword evidence="12" id="KW-1185">Reference proteome</keyword>
<proteinExistence type="inferred from homology"/>
<dbReference type="InterPro" id="IPR024096">
    <property type="entry name" value="NO_sig/Golgi_transp_ligand-bd"/>
</dbReference>
<evidence type="ECO:0000313" key="11">
    <source>
        <dbReference type="EMBL" id="KAB0395704.1"/>
    </source>
</evidence>
<evidence type="ECO:0000256" key="9">
    <source>
        <dbReference type="ARBA" id="ARBA00074542"/>
    </source>
</evidence>
<reference evidence="11 12" key="1">
    <citation type="journal article" date="2019" name="PLoS ONE">
        <title>Genomic analyses reveal an absence of contemporary introgressive admixture between fin whales and blue whales, despite known hybrids.</title>
        <authorList>
            <person name="Westbury M.V."/>
            <person name="Petersen B."/>
            <person name="Lorenzen E.D."/>
        </authorList>
    </citation>
    <scope>NUCLEOTIDE SEQUENCE [LARGE SCALE GENOMIC DNA]</scope>
    <source>
        <strain evidence="11">FinWhale-01</strain>
    </source>
</reference>
<evidence type="ECO:0000256" key="3">
    <source>
        <dbReference type="ARBA" id="ARBA00006218"/>
    </source>
</evidence>
<feature type="non-terminal residue" evidence="11">
    <location>
        <position position="221"/>
    </location>
</feature>
<feature type="non-terminal residue" evidence="11">
    <location>
        <position position="1"/>
    </location>
</feature>
<comment type="function">
    <text evidence="7">Component of a transport protein particle (TRAPP) complex that may function in specific stages of inter-organelle traffic. Specifically involved in the early development of neural circuitry, likely by controlling the frequency and amplitude of intracellular calcium transients implicated in the regulation of neuron differentiation and survival.</text>
</comment>
<comment type="subcellular location">
    <subcellularLocation>
        <location evidence="2">Endoplasmic reticulum</location>
    </subcellularLocation>
    <subcellularLocation>
        <location evidence="1">Golgi apparatus</location>
        <location evidence="1">cis-Golgi network</location>
    </subcellularLocation>
</comment>
<gene>
    <name evidence="11" type="ORF">E2I00_011206</name>
</gene>
<comment type="subunit">
    <text evidence="8">Homodimer. Part of a TRAPP complex. Heterodimer with TRAPPC3. The heterodimer TRAPPC6B-TRAPPC3 interacts with TRAPPC1 likely providing a core for TRAPP complex formation.</text>
</comment>
<evidence type="ECO:0000256" key="6">
    <source>
        <dbReference type="ARBA" id="ARBA00023034"/>
    </source>
</evidence>
<dbReference type="GO" id="GO:0007399">
    <property type="term" value="P:nervous system development"/>
    <property type="evidence" value="ECO:0007669"/>
    <property type="project" value="UniProtKB-KW"/>
</dbReference>
<dbReference type="EMBL" id="SGJD01002398">
    <property type="protein sequence ID" value="KAB0395704.1"/>
    <property type="molecule type" value="Genomic_DNA"/>
</dbReference>
<keyword evidence="6" id="KW-0333">Golgi apparatus</keyword>
<protein>
    <recommendedName>
        <fullName evidence="9">Trafficking protein particle complex subunit 6B</fullName>
    </recommendedName>
</protein>
<dbReference type="Gene3D" id="3.30.1380.20">
    <property type="entry name" value="Trafficking protein particle complex subunit 3"/>
    <property type="match status" value="1"/>
</dbReference>
<keyword evidence="4" id="KW-0256">Endoplasmic reticulum</keyword>
<dbReference type="PANTHER" id="PTHR12817">
    <property type="entry name" value="TRAFFICKING PROTEIN PARTICLE COMPLEX SUBUNIT 6B"/>
    <property type="match status" value="1"/>
</dbReference>
<evidence type="ECO:0000256" key="8">
    <source>
        <dbReference type="ARBA" id="ARBA00062778"/>
    </source>
</evidence>
<name>A0A643C6D7_BALPH</name>
<evidence type="ECO:0000256" key="2">
    <source>
        <dbReference type="ARBA" id="ARBA00004240"/>
    </source>
</evidence>